<evidence type="ECO:0000313" key="1">
    <source>
        <dbReference type="EMBL" id="KCW85229.1"/>
    </source>
</evidence>
<name>A0A059D404_EUCGR</name>
<gene>
    <name evidence="1" type="ORF">EUGRSUZ_B02073</name>
</gene>
<dbReference type="Gramene" id="KCW85229">
    <property type="protein sequence ID" value="KCW85229"/>
    <property type="gene ID" value="EUGRSUZ_B02073"/>
</dbReference>
<dbReference type="EMBL" id="KK198754">
    <property type="protein sequence ID" value="KCW85229.1"/>
    <property type="molecule type" value="Genomic_DNA"/>
</dbReference>
<accession>A0A059D404</accession>
<proteinExistence type="predicted"/>
<dbReference type="AlphaFoldDB" id="A0A059D404"/>
<sequence>MKTDRQNKSAKNMVHNRAQYPILSTDTFNYSEIQKYFYLAYLAREADISHYHMPKQLKIRSNKHPS</sequence>
<reference evidence="1" key="1">
    <citation type="submission" date="2013-07" db="EMBL/GenBank/DDBJ databases">
        <title>The genome of Eucalyptus grandis.</title>
        <authorList>
            <person name="Schmutz J."/>
            <person name="Hayes R."/>
            <person name="Myburg A."/>
            <person name="Tuskan G."/>
            <person name="Grattapaglia D."/>
            <person name="Rokhsar D.S."/>
        </authorList>
    </citation>
    <scope>NUCLEOTIDE SEQUENCE</scope>
    <source>
        <tissue evidence="1">Leaf extractions</tissue>
    </source>
</reference>
<protein>
    <submittedName>
        <fullName evidence="1">Uncharacterized protein</fullName>
    </submittedName>
</protein>
<dbReference type="InParanoid" id="A0A059D404"/>
<organism evidence="1">
    <name type="scientific">Eucalyptus grandis</name>
    <name type="common">Flooded gum</name>
    <dbReference type="NCBI Taxonomy" id="71139"/>
    <lineage>
        <taxon>Eukaryota</taxon>
        <taxon>Viridiplantae</taxon>
        <taxon>Streptophyta</taxon>
        <taxon>Embryophyta</taxon>
        <taxon>Tracheophyta</taxon>
        <taxon>Spermatophyta</taxon>
        <taxon>Magnoliopsida</taxon>
        <taxon>eudicotyledons</taxon>
        <taxon>Gunneridae</taxon>
        <taxon>Pentapetalae</taxon>
        <taxon>rosids</taxon>
        <taxon>malvids</taxon>
        <taxon>Myrtales</taxon>
        <taxon>Myrtaceae</taxon>
        <taxon>Myrtoideae</taxon>
        <taxon>Eucalypteae</taxon>
        <taxon>Eucalyptus</taxon>
    </lineage>
</organism>